<keyword evidence="2" id="KW-1185">Reference proteome</keyword>
<name>A0A2H3K7K2_WOLCO</name>
<protein>
    <submittedName>
        <fullName evidence="1">Uncharacterized protein</fullName>
    </submittedName>
</protein>
<accession>A0A2H3K7K2</accession>
<sequence length="137" mass="15234">MIGPANGSNTRSEMVRQADMSWRMQGTTWICQQLRDVEHFVWKDSLREFVGQILILKIQGYQTPMLQASIHIPAQNDICGHSGIDCAFLGGIQDAMAYVCDDEALLLTCSATDPASHNLEPVLLEVSKQVREQAVTE</sequence>
<proteinExistence type="predicted"/>
<dbReference type="Proteomes" id="UP000218811">
    <property type="component" value="Unassembled WGS sequence"/>
</dbReference>
<dbReference type="EMBL" id="KB468168">
    <property type="protein sequence ID" value="PCH45054.1"/>
    <property type="molecule type" value="Genomic_DNA"/>
</dbReference>
<dbReference type="AlphaFoldDB" id="A0A2H3K7K2"/>
<evidence type="ECO:0000313" key="1">
    <source>
        <dbReference type="EMBL" id="PCH45054.1"/>
    </source>
</evidence>
<organism evidence="1 2">
    <name type="scientific">Wolfiporia cocos (strain MD-104)</name>
    <name type="common">Brown rot fungus</name>
    <dbReference type="NCBI Taxonomy" id="742152"/>
    <lineage>
        <taxon>Eukaryota</taxon>
        <taxon>Fungi</taxon>
        <taxon>Dikarya</taxon>
        <taxon>Basidiomycota</taxon>
        <taxon>Agaricomycotina</taxon>
        <taxon>Agaricomycetes</taxon>
        <taxon>Polyporales</taxon>
        <taxon>Phaeolaceae</taxon>
        <taxon>Wolfiporia</taxon>
    </lineage>
</organism>
<gene>
    <name evidence="1" type="ORF">WOLCODRAFT_19335</name>
</gene>
<reference evidence="1 2" key="1">
    <citation type="journal article" date="2012" name="Science">
        <title>The Paleozoic origin of enzymatic lignin decomposition reconstructed from 31 fungal genomes.</title>
        <authorList>
            <person name="Floudas D."/>
            <person name="Binder M."/>
            <person name="Riley R."/>
            <person name="Barry K."/>
            <person name="Blanchette R.A."/>
            <person name="Henrissat B."/>
            <person name="Martinez A.T."/>
            <person name="Otillar R."/>
            <person name="Spatafora J.W."/>
            <person name="Yadav J.S."/>
            <person name="Aerts A."/>
            <person name="Benoit I."/>
            <person name="Boyd A."/>
            <person name="Carlson A."/>
            <person name="Copeland A."/>
            <person name="Coutinho P.M."/>
            <person name="de Vries R.P."/>
            <person name="Ferreira P."/>
            <person name="Findley K."/>
            <person name="Foster B."/>
            <person name="Gaskell J."/>
            <person name="Glotzer D."/>
            <person name="Gorecki P."/>
            <person name="Heitman J."/>
            <person name="Hesse C."/>
            <person name="Hori C."/>
            <person name="Igarashi K."/>
            <person name="Jurgens J.A."/>
            <person name="Kallen N."/>
            <person name="Kersten P."/>
            <person name="Kohler A."/>
            <person name="Kuees U."/>
            <person name="Kumar T.K.A."/>
            <person name="Kuo A."/>
            <person name="LaButti K."/>
            <person name="Larrondo L.F."/>
            <person name="Lindquist E."/>
            <person name="Ling A."/>
            <person name="Lombard V."/>
            <person name="Lucas S."/>
            <person name="Lundell T."/>
            <person name="Martin R."/>
            <person name="McLaughlin D.J."/>
            <person name="Morgenstern I."/>
            <person name="Morin E."/>
            <person name="Murat C."/>
            <person name="Nagy L.G."/>
            <person name="Nolan M."/>
            <person name="Ohm R.A."/>
            <person name="Patyshakuliyeva A."/>
            <person name="Rokas A."/>
            <person name="Ruiz-Duenas F.J."/>
            <person name="Sabat G."/>
            <person name="Salamov A."/>
            <person name="Samejima M."/>
            <person name="Schmutz J."/>
            <person name="Slot J.C."/>
            <person name="St John F."/>
            <person name="Stenlid J."/>
            <person name="Sun H."/>
            <person name="Sun S."/>
            <person name="Syed K."/>
            <person name="Tsang A."/>
            <person name="Wiebenga A."/>
            <person name="Young D."/>
            <person name="Pisabarro A."/>
            <person name="Eastwood D.C."/>
            <person name="Martin F."/>
            <person name="Cullen D."/>
            <person name="Grigoriev I.V."/>
            <person name="Hibbett D.S."/>
        </authorList>
    </citation>
    <scope>NUCLEOTIDE SEQUENCE [LARGE SCALE GENOMIC DNA]</scope>
    <source>
        <strain evidence="1 2">MD-104</strain>
    </source>
</reference>
<evidence type="ECO:0000313" key="2">
    <source>
        <dbReference type="Proteomes" id="UP000218811"/>
    </source>
</evidence>